<organism evidence="1">
    <name type="scientific">uncultured spirochete</name>
    <dbReference type="NCBI Taxonomy" id="156406"/>
    <lineage>
        <taxon>Bacteria</taxon>
        <taxon>Pseudomonadati</taxon>
        <taxon>Spirochaetota</taxon>
        <taxon>Spirochaetia</taxon>
        <taxon>Spirochaetales</taxon>
        <taxon>environmental samples</taxon>
    </lineage>
</organism>
<evidence type="ECO:0000313" key="1">
    <source>
        <dbReference type="EMBL" id="SLM18381.1"/>
    </source>
</evidence>
<reference evidence="1" key="1">
    <citation type="submission" date="2017-02" db="EMBL/GenBank/DDBJ databases">
        <authorList>
            <person name="Regsiter A."/>
            <person name="William W."/>
        </authorList>
    </citation>
    <scope>NUCLEOTIDE SEQUENCE</scope>
    <source>
        <strain evidence="1">BdmA 4</strain>
    </source>
</reference>
<gene>
    <name evidence="1" type="ORF">SPIRO4BDMA_40953</name>
</gene>
<dbReference type="AlphaFoldDB" id="A0A3P3XQ19"/>
<accession>A0A3P3XQ19</accession>
<name>A0A3P3XQ19_9SPIR</name>
<dbReference type="EMBL" id="FWDO01000004">
    <property type="protein sequence ID" value="SLM18381.1"/>
    <property type="molecule type" value="Genomic_DNA"/>
</dbReference>
<proteinExistence type="predicted"/>
<sequence>MGIDIKSGIKPPIAMPVINNPIHSSAPCGESHANATPNAEIKPNTNIKGFIFPSFVAIRGANRHPTKNPSVMAVEKAPAATELMPRPPRAVGRNELIVILLARMHIRQSPTIQTGELFATTFNDSEIGREGGTLSAPVLTGFFIKAIQRTAAKTLTTAAVAYALVIEGNRAVVPVPTVMAMVEAAKNIPIMEEIFSGGNQPPKILAAFAFRNAAPKPVMII</sequence>
<protein>
    <submittedName>
        <fullName evidence="1">Uncharacterized protein</fullName>
    </submittedName>
</protein>